<proteinExistence type="predicted"/>
<accession>A0AAD5N6X2</accession>
<feature type="region of interest" description="Disordered" evidence="1">
    <location>
        <begin position="1"/>
        <end position="56"/>
    </location>
</feature>
<gene>
    <name evidence="2" type="ORF">KIN20_017955</name>
</gene>
<comment type="caution">
    <text evidence="2">The sequence shown here is derived from an EMBL/GenBank/DDBJ whole genome shotgun (WGS) entry which is preliminary data.</text>
</comment>
<name>A0AAD5N6X2_PARTN</name>
<reference evidence="2" key="1">
    <citation type="submission" date="2021-06" db="EMBL/GenBank/DDBJ databases">
        <title>Parelaphostrongylus tenuis whole genome reference sequence.</title>
        <authorList>
            <person name="Garwood T.J."/>
            <person name="Larsen P.A."/>
            <person name="Fountain-Jones N.M."/>
            <person name="Garbe J.R."/>
            <person name="Macchietto M.G."/>
            <person name="Kania S.A."/>
            <person name="Gerhold R.W."/>
            <person name="Richards J.E."/>
            <person name="Wolf T.M."/>
        </authorList>
    </citation>
    <scope>NUCLEOTIDE SEQUENCE</scope>
    <source>
        <strain evidence="2">MNPRO001-30</strain>
        <tissue evidence="2">Meninges</tissue>
    </source>
</reference>
<feature type="compositionally biased region" description="Basic and acidic residues" evidence="1">
    <location>
        <begin position="35"/>
        <end position="56"/>
    </location>
</feature>
<evidence type="ECO:0000256" key="1">
    <source>
        <dbReference type="SAM" id="MobiDB-lite"/>
    </source>
</evidence>
<evidence type="ECO:0000313" key="2">
    <source>
        <dbReference type="EMBL" id="KAJ1359264.1"/>
    </source>
</evidence>
<organism evidence="2 3">
    <name type="scientific">Parelaphostrongylus tenuis</name>
    <name type="common">Meningeal worm</name>
    <dbReference type="NCBI Taxonomy" id="148309"/>
    <lineage>
        <taxon>Eukaryota</taxon>
        <taxon>Metazoa</taxon>
        <taxon>Ecdysozoa</taxon>
        <taxon>Nematoda</taxon>
        <taxon>Chromadorea</taxon>
        <taxon>Rhabditida</taxon>
        <taxon>Rhabditina</taxon>
        <taxon>Rhabditomorpha</taxon>
        <taxon>Strongyloidea</taxon>
        <taxon>Metastrongylidae</taxon>
        <taxon>Parelaphostrongylus</taxon>
    </lineage>
</organism>
<dbReference type="AlphaFoldDB" id="A0AAD5N6X2"/>
<sequence length="56" mass="6140">MHGDDDDSRSGVAAKVKPHKGREKDSEFSAPKGQKLIDLDDESHHNVAKENEGNVI</sequence>
<dbReference type="EMBL" id="JAHQIW010003589">
    <property type="protein sequence ID" value="KAJ1359264.1"/>
    <property type="molecule type" value="Genomic_DNA"/>
</dbReference>
<dbReference type="Proteomes" id="UP001196413">
    <property type="component" value="Unassembled WGS sequence"/>
</dbReference>
<evidence type="ECO:0000313" key="3">
    <source>
        <dbReference type="Proteomes" id="UP001196413"/>
    </source>
</evidence>
<keyword evidence="3" id="KW-1185">Reference proteome</keyword>
<protein>
    <submittedName>
        <fullName evidence="2">Uncharacterized protein</fullName>
    </submittedName>
</protein>